<organism evidence="1 2">
    <name type="scientific">Coprococcus hominis</name>
    <name type="common">ex Liu et al. 2022</name>
    <dbReference type="NCBI Taxonomy" id="2763039"/>
    <lineage>
        <taxon>Bacteria</taxon>
        <taxon>Bacillati</taxon>
        <taxon>Bacillota</taxon>
        <taxon>Clostridia</taxon>
        <taxon>Lachnospirales</taxon>
        <taxon>Lachnospiraceae</taxon>
        <taxon>Coprococcus</taxon>
    </lineage>
</organism>
<reference evidence="1 2" key="1">
    <citation type="submission" date="2020-08" db="EMBL/GenBank/DDBJ databases">
        <title>Genome public.</title>
        <authorList>
            <person name="Liu C."/>
            <person name="Sun Q."/>
        </authorList>
    </citation>
    <scope>NUCLEOTIDE SEQUENCE [LARGE SCALE GENOMIC DNA]</scope>
    <source>
        <strain evidence="1 2">NSJ-10</strain>
    </source>
</reference>
<dbReference type="Gene3D" id="3.40.50.1440">
    <property type="entry name" value="Tubulin/FtsZ, GTPase domain"/>
    <property type="match status" value="1"/>
</dbReference>
<sequence length="857" mass="97083">MILIDTQKEEFSKLRDIRVFGRISHDDRFNGNLLVIGLGGVGSRTVCNLKGMMVDDIIPEDNIHFLMIDSDIPEMEQTIEDSKEHVGFNALEVLSIYRPNIENILADGIKKNPVHPNLANWMDADFPDVTVTKDGAHGNRQIGRLMFSNAYEDIRMLLFDRLEEIHDKANGNWMDVIIVSSLSGGTGSGILSDLTYNIRAYGKAKKWANLRIGGCLLMPDVIFGNKSVTEDPELMFRMMANGCAALKEVDYYMKLSEKDDAYIFESTTHKLVIRENLFDACMLVSGKKDSQGYLPEGTVLMDTASFLYKLACNKYIGNNDVNDDSKLLRDVFFDNEKYSVTNWKMEHSDSEIATANCYYKVVSEADYKIPIREIENICESDLFNKAYKRLFVSPFDNPQIEADIKGALKELDDFLHAEPGDEINLSVNGLIQFGQFTKPTYKMIKKHTDGLREHMGEKLDNMDKELPVMIKSIKNKLWNSLDAVIAKYIKVCGPYAAIDIIGAPTAGVADSTRGMMAEVKKLQELHSKYTPSGEYSRIIESICEIVAKRFFTFPSAKRETENGYYDACIKETLASERNRIMDEIDAQDLFGDTLRWLQQRAERLDEIYSQFGEDLKNSIEDLANEGKVTTKNILKNAARHEFLPTDYVNDSRINEVKDGLIRLMLDNEANIDNGRVVPVKDAMEKIYRRLFSGIGAYGPEKMLSVAFSDKKLAENDINVMFGSPTNDRRDEVMQKVAAAFVNDIQEEKQLCVLKDGYKELLLNKKYISVPNVMPYFSRAVKGILMDKPYNEKEDSITLNPGEIEISISDMYVGVPASMMACTAEMQKAYNAVDSSYKGLHIDEVNRDMRDFPNLCTL</sequence>
<name>A0A8I0APB3_9FIRM</name>
<evidence type="ECO:0000313" key="2">
    <source>
        <dbReference type="Proteomes" id="UP000615234"/>
    </source>
</evidence>
<dbReference type="RefSeq" id="WP_186847575.1">
    <property type="nucleotide sequence ID" value="NZ_JACOOX010000003.1"/>
</dbReference>
<comment type="caution">
    <text evidence="1">The sequence shown here is derived from an EMBL/GenBank/DDBJ whole genome shotgun (WGS) entry which is preliminary data.</text>
</comment>
<evidence type="ECO:0000313" key="1">
    <source>
        <dbReference type="EMBL" id="MBC5662585.1"/>
    </source>
</evidence>
<dbReference type="InterPro" id="IPR036525">
    <property type="entry name" value="Tubulin/FtsZ_GTPase_sf"/>
</dbReference>
<gene>
    <name evidence="1" type="ORF">H8S09_06695</name>
</gene>
<dbReference type="Proteomes" id="UP000615234">
    <property type="component" value="Unassembled WGS sequence"/>
</dbReference>
<protein>
    <submittedName>
        <fullName evidence="1">Tubulin-like doman-containing protein</fullName>
    </submittedName>
</protein>
<keyword evidence="2" id="KW-1185">Reference proteome</keyword>
<dbReference type="Pfam" id="PF13809">
    <property type="entry name" value="Tubulin_2"/>
    <property type="match status" value="1"/>
</dbReference>
<proteinExistence type="predicted"/>
<dbReference type="SUPFAM" id="SSF52490">
    <property type="entry name" value="Tubulin nucleotide-binding domain-like"/>
    <property type="match status" value="1"/>
</dbReference>
<dbReference type="EMBL" id="JACOOX010000003">
    <property type="protein sequence ID" value="MBC5662585.1"/>
    <property type="molecule type" value="Genomic_DNA"/>
</dbReference>
<accession>A0A8I0APB3</accession>
<dbReference type="AlphaFoldDB" id="A0A8I0APB3"/>
<dbReference type="InterPro" id="IPR025904">
    <property type="entry name" value="Tubulin-like"/>
</dbReference>